<reference evidence="2 3" key="1">
    <citation type="submission" date="2018-06" db="EMBL/GenBank/DDBJ databases">
        <authorList>
            <consortium name="Pathogen Informatics"/>
            <person name="Doyle S."/>
        </authorList>
    </citation>
    <scope>NUCLEOTIDE SEQUENCE [LARGE SCALE GENOMIC DNA]</scope>
    <source>
        <strain evidence="2 3">NCTC8009</strain>
    </source>
</reference>
<gene>
    <name evidence="2" type="ORF">NCTC8009_05511</name>
</gene>
<feature type="domain" description="DUF4765" evidence="1">
    <location>
        <begin position="16"/>
        <end position="65"/>
    </location>
</feature>
<dbReference type="Proteomes" id="UP000250991">
    <property type="component" value="Unassembled WGS sequence"/>
</dbReference>
<sequence length="67" mass="7894">MPTVSNIHSYSPIYSSKTKAPQTWDTNNYLRKLSEINHDIIFNDQISKITQKQYTFDEVARMKKNTI</sequence>
<evidence type="ECO:0000313" key="2">
    <source>
        <dbReference type="EMBL" id="SQD04965.1"/>
    </source>
</evidence>
<evidence type="ECO:0000313" key="3">
    <source>
        <dbReference type="Proteomes" id="UP000250991"/>
    </source>
</evidence>
<evidence type="ECO:0000259" key="1">
    <source>
        <dbReference type="Pfam" id="PF15962"/>
    </source>
</evidence>
<accession>A0A2X3KG51</accession>
<dbReference type="EMBL" id="UARW01000010">
    <property type="protein sequence ID" value="SQD04965.1"/>
    <property type="molecule type" value="Genomic_DNA"/>
</dbReference>
<proteinExistence type="predicted"/>
<dbReference type="AlphaFoldDB" id="A0A2X3KG51"/>
<dbReference type="InterPro" id="IPR031886">
    <property type="entry name" value="DUF4765"/>
</dbReference>
<dbReference type="Pfam" id="PF15962">
    <property type="entry name" value="DUF4765"/>
    <property type="match status" value="1"/>
</dbReference>
<organism evidence="2 3">
    <name type="scientific">Escherichia coli</name>
    <dbReference type="NCBI Taxonomy" id="562"/>
    <lineage>
        <taxon>Bacteria</taxon>
        <taxon>Pseudomonadati</taxon>
        <taxon>Pseudomonadota</taxon>
        <taxon>Gammaproteobacteria</taxon>
        <taxon>Enterobacterales</taxon>
        <taxon>Enterobacteriaceae</taxon>
        <taxon>Escherichia</taxon>
    </lineage>
</organism>
<protein>
    <submittedName>
        <fullName evidence="2">T3SS effector protein EspN2-2</fullName>
    </submittedName>
</protein>
<name>A0A2X3KG51_ECOLX</name>